<keyword evidence="2" id="KW-0812">Transmembrane</keyword>
<evidence type="ECO:0000313" key="4">
    <source>
        <dbReference type="Proteomes" id="UP001152759"/>
    </source>
</evidence>
<feature type="region of interest" description="Disordered" evidence="1">
    <location>
        <begin position="95"/>
        <end position="120"/>
    </location>
</feature>
<protein>
    <submittedName>
        <fullName evidence="3">Uncharacterized protein</fullName>
    </submittedName>
</protein>
<feature type="compositionally biased region" description="Polar residues" evidence="1">
    <location>
        <begin position="581"/>
        <end position="593"/>
    </location>
</feature>
<name>A0A9P0AMT0_BEMTA</name>
<reference evidence="3" key="1">
    <citation type="submission" date="2021-12" db="EMBL/GenBank/DDBJ databases">
        <authorList>
            <person name="King R."/>
        </authorList>
    </citation>
    <scope>NUCLEOTIDE SEQUENCE</scope>
</reference>
<feature type="region of interest" description="Disordered" evidence="1">
    <location>
        <begin position="157"/>
        <end position="202"/>
    </location>
</feature>
<evidence type="ECO:0000256" key="2">
    <source>
        <dbReference type="SAM" id="Phobius"/>
    </source>
</evidence>
<keyword evidence="2" id="KW-0472">Membrane</keyword>
<keyword evidence="2" id="KW-1133">Transmembrane helix</keyword>
<feature type="compositionally biased region" description="Polar residues" evidence="1">
    <location>
        <begin position="217"/>
        <end position="230"/>
    </location>
</feature>
<gene>
    <name evidence="3" type="ORF">BEMITA_LOCUS14254</name>
</gene>
<dbReference type="AlphaFoldDB" id="A0A9P0AMT0"/>
<dbReference type="EMBL" id="OU963870">
    <property type="protein sequence ID" value="CAH0396151.1"/>
    <property type="molecule type" value="Genomic_DNA"/>
</dbReference>
<accession>A0A9P0AMT0</accession>
<proteinExistence type="predicted"/>
<feature type="compositionally biased region" description="Acidic residues" evidence="1">
    <location>
        <begin position="157"/>
        <end position="174"/>
    </location>
</feature>
<feature type="region of interest" description="Disordered" evidence="1">
    <location>
        <begin position="574"/>
        <end position="617"/>
    </location>
</feature>
<feature type="transmembrane region" description="Helical" evidence="2">
    <location>
        <begin position="20"/>
        <end position="39"/>
    </location>
</feature>
<evidence type="ECO:0000256" key="1">
    <source>
        <dbReference type="SAM" id="MobiDB-lite"/>
    </source>
</evidence>
<feature type="region of interest" description="Disordered" evidence="1">
    <location>
        <begin position="215"/>
        <end position="245"/>
    </location>
</feature>
<dbReference type="Proteomes" id="UP001152759">
    <property type="component" value="Chromosome 9"/>
</dbReference>
<dbReference type="KEGG" id="btab:109034184"/>
<organism evidence="3 4">
    <name type="scientific">Bemisia tabaci</name>
    <name type="common">Sweetpotato whitefly</name>
    <name type="synonym">Aleurodes tabaci</name>
    <dbReference type="NCBI Taxonomy" id="7038"/>
    <lineage>
        <taxon>Eukaryota</taxon>
        <taxon>Metazoa</taxon>
        <taxon>Ecdysozoa</taxon>
        <taxon>Arthropoda</taxon>
        <taxon>Hexapoda</taxon>
        <taxon>Insecta</taxon>
        <taxon>Pterygota</taxon>
        <taxon>Neoptera</taxon>
        <taxon>Paraneoptera</taxon>
        <taxon>Hemiptera</taxon>
        <taxon>Sternorrhyncha</taxon>
        <taxon>Aleyrodoidea</taxon>
        <taxon>Aleyrodidae</taxon>
        <taxon>Aleyrodinae</taxon>
        <taxon>Bemisia</taxon>
    </lineage>
</organism>
<feature type="compositionally biased region" description="Polar residues" evidence="1">
    <location>
        <begin position="258"/>
        <end position="268"/>
    </location>
</feature>
<evidence type="ECO:0000313" key="3">
    <source>
        <dbReference type="EMBL" id="CAH0396151.1"/>
    </source>
</evidence>
<keyword evidence="4" id="KW-1185">Reference proteome</keyword>
<feature type="region of interest" description="Disordered" evidence="1">
    <location>
        <begin position="258"/>
        <end position="284"/>
    </location>
</feature>
<sequence length="617" mass="66691">MKSREQGCYIGVSRAIFRPVTMAGVLVVIVAGISSAAILPGTNGDGIHPEVGYARGIRRNVVAEGPGNEEGKVGGANEGFSAVEGVGAVQVEVASPEDEDKGETADGVQSITPDAEGAGSVILPRGLQTRVARNTWRWDPMPEVDITFNFEHGEVYESEEDDDDDDRPDSEEDGTYAHETPGTGPDSGFVRHSTTRMDPAVPGKMFDEINEMMNLSRPKSPSRAPNSSRNVRIKSFDDEGDDEPHIATPVRMVKGIQSPSRNVRTSTWGGEGDAGPYRNPHGGRNMKSYGGDGDLGFATPKYQGQMSVMSGHGGPFNGFNRVPYSPNNGWAMSGFDRSPYGFNGGFNGYNGFNGGYGGFNGFNRNNFMNNALRAVQDFVESPSAFTPTIECPAKIGKYVCKIQCRMKDETLRGVCFHDSCFCAPQERKEALKHMSRSYRALVSGYDTICDNWKNLKQCMRFCKALTPNKSYTGICKDDHCQCVTNPSIPEAKKYACMKAIRKVKKMEDTALKYLGFRPLPLSQLSAAAEKKVNEVADATLRELKSSNKIDGCTEEDIKNLRSILAGLAQGLSLARGHGGAQTPTPSSNGSQESKPGAPSSAPRRFEPGSPGPRVKGT</sequence>